<feature type="transmembrane region" description="Helical" evidence="8">
    <location>
        <begin position="74"/>
        <end position="92"/>
    </location>
</feature>
<dbReference type="GO" id="GO:0005886">
    <property type="term" value="C:plasma membrane"/>
    <property type="evidence" value="ECO:0007669"/>
    <property type="project" value="UniProtKB-SubCell"/>
</dbReference>
<evidence type="ECO:0000259" key="9">
    <source>
        <dbReference type="Pfam" id="PF12805"/>
    </source>
</evidence>
<feature type="transmembrane region" description="Helical" evidence="8">
    <location>
        <begin position="98"/>
        <end position="117"/>
    </location>
</feature>
<feature type="region of interest" description="Disordered" evidence="7">
    <location>
        <begin position="547"/>
        <end position="584"/>
    </location>
</feature>
<dbReference type="Pfam" id="PF12805">
    <property type="entry name" value="FUSC-like"/>
    <property type="match status" value="1"/>
</dbReference>
<sequence length="689" mass="72555">MGWARALREAAQTGLGIERGRLEPLVALRCACGVALVIGFTLWLGSPQLAVASAFGAFASGAVTFQRSWRPRPALALAVAAGLGISTFLGYLAGAHTAVFVAMLAVWTLLTGMAWAIGPVSGLVATQMVAVMLVTVTLPTSVRGALDHAALIALGGVVQAALIVLFPVRPWGRQRDALADALAAVADYARRLRHDPQAPFDPQPLMEARRAAALTPRQARTRPSQLAGFRGLAERIRPLLASLADPVVGAPPFGPQRDRVRDLLAATGAVLDAVAHAVRRGETVRLPPQAMAALEMPAGGPMLDGAARRAALRLMALVGEVVEATQGPVEAVGADGRYRHLPRPTGPGTVTAALNRLLHQARPSSPIFRHAVRLSAVTCCGYVLGAALPWGHGYWAPLTSVMVMRPDFARTYSRGVGRFAGTVIGVLVSGLIMALAHPGPHPSAVLAVACAGAFYLLIRTGFVVTSACVSGYVVFLLGIAGEGWSQTVLARVALTLLGGLLAMAAYALFPAWETPLLRDRLAERLAATGRFTTAVLDAYARPAERRPRQVREAQLTSRAARATWEDSLSRAEREPVPHPDLTRESAHEAGSAVDAMARVAVLLAAHLPARDVPPDPGAEEFTEALRECLPAATRAVRLSEPLDWAAVEAALERWQREAGEEPGVALRGAELLTEALSDVAAALPPGGER</sequence>
<feature type="transmembrane region" description="Helical" evidence="8">
    <location>
        <begin position="443"/>
        <end position="476"/>
    </location>
</feature>
<accession>A0A4Z0HIK6</accession>
<dbReference type="EMBL" id="SRID01000013">
    <property type="protein sequence ID" value="TGB17819.1"/>
    <property type="molecule type" value="Genomic_DNA"/>
</dbReference>
<proteinExistence type="inferred from homology"/>
<dbReference type="PANTHER" id="PTHR30509">
    <property type="entry name" value="P-HYDROXYBENZOIC ACID EFFLUX PUMP SUBUNIT-RELATED"/>
    <property type="match status" value="1"/>
</dbReference>
<evidence type="ECO:0000256" key="5">
    <source>
        <dbReference type="ARBA" id="ARBA00023136"/>
    </source>
</evidence>
<gene>
    <name evidence="11" type="ORF">E4099_02955</name>
</gene>
<dbReference type="InterPro" id="IPR032692">
    <property type="entry name" value="YccS_N"/>
</dbReference>
<evidence type="ECO:0000256" key="3">
    <source>
        <dbReference type="ARBA" id="ARBA00022692"/>
    </source>
</evidence>
<evidence type="ECO:0000256" key="8">
    <source>
        <dbReference type="SAM" id="Phobius"/>
    </source>
</evidence>
<evidence type="ECO:0000256" key="6">
    <source>
        <dbReference type="ARBA" id="ARBA00043993"/>
    </source>
</evidence>
<keyword evidence="12" id="KW-1185">Reference proteome</keyword>
<feature type="domain" description="Integral membrane protein YccS N-terminal" evidence="9">
    <location>
        <begin position="84"/>
        <end position="190"/>
    </location>
</feature>
<dbReference type="InterPro" id="IPR049453">
    <property type="entry name" value="Memb_transporter_dom"/>
</dbReference>
<keyword evidence="3 8" id="KW-0812">Transmembrane</keyword>
<evidence type="ECO:0000256" key="4">
    <source>
        <dbReference type="ARBA" id="ARBA00022989"/>
    </source>
</evidence>
<dbReference type="Pfam" id="PF13515">
    <property type="entry name" value="FUSC_2"/>
    <property type="match status" value="1"/>
</dbReference>
<keyword evidence="2" id="KW-1003">Cell membrane</keyword>
<comment type="caution">
    <text evidence="11">The sequence shown here is derived from an EMBL/GenBank/DDBJ whole genome shotgun (WGS) entry which is preliminary data.</text>
</comment>
<feature type="transmembrane region" description="Helical" evidence="8">
    <location>
        <begin position="415"/>
        <end position="436"/>
    </location>
</feature>
<evidence type="ECO:0000313" key="12">
    <source>
        <dbReference type="Proteomes" id="UP000297948"/>
    </source>
</evidence>
<dbReference type="Proteomes" id="UP000297948">
    <property type="component" value="Unassembled WGS sequence"/>
</dbReference>
<reference evidence="11 12" key="1">
    <citation type="submission" date="2019-03" db="EMBL/GenBank/DDBJ databases">
        <authorList>
            <person name="Gonzalez-Pimentel J.L."/>
        </authorList>
    </citation>
    <scope>NUCLEOTIDE SEQUENCE [LARGE SCALE GENOMIC DNA]</scope>
    <source>
        <strain evidence="11 12">JCM 31289</strain>
    </source>
</reference>
<dbReference type="PANTHER" id="PTHR30509:SF9">
    <property type="entry name" value="MULTIDRUG RESISTANCE PROTEIN MDTO"/>
    <property type="match status" value="1"/>
</dbReference>
<protein>
    <submittedName>
        <fullName evidence="11">FUSC family protein</fullName>
    </submittedName>
</protein>
<evidence type="ECO:0000313" key="11">
    <source>
        <dbReference type="EMBL" id="TGB17819.1"/>
    </source>
</evidence>
<evidence type="ECO:0000256" key="2">
    <source>
        <dbReference type="ARBA" id="ARBA00022475"/>
    </source>
</evidence>
<evidence type="ECO:0000259" key="10">
    <source>
        <dbReference type="Pfam" id="PF13515"/>
    </source>
</evidence>
<dbReference type="OrthoDB" id="128040at2"/>
<comment type="similarity">
    <text evidence="6">Belongs to the YccS/YhfK family.</text>
</comment>
<feature type="transmembrane region" description="Helical" evidence="8">
    <location>
        <begin position="148"/>
        <end position="168"/>
    </location>
</feature>
<evidence type="ECO:0000256" key="1">
    <source>
        <dbReference type="ARBA" id="ARBA00004651"/>
    </source>
</evidence>
<name>A0A4Z0HIK6_9ACTN</name>
<comment type="subcellular location">
    <subcellularLocation>
        <location evidence="1">Cell membrane</location>
        <topology evidence="1">Multi-pass membrane protein</topology>
    </subcellularLocation>
</comment>
<feature type="compositionally biased region" description="Basic and acidic residues" evidence="7">
    <location>
        <begin position="563"/>
        <end position="584"/>
    </location>
</feature>
<feature type="transmembrane region" description="Helical" evidence="8">
    <location>
        <begin position="488"/>
        <end position="509"/>
    </location>
</feature>
<organism evidence="11 12">
    <name type="scientific">Streptomyces palmae</name>
    <dbReference type="NCBI Taxonomy" id="1701085"/>
    <lineage>
        <taxon>Bacteria</taxon>
        <taxon>Bacillati</taxon>
        <taxon>Actinomycetota</taxon>
        <taxon>Actinomycetes</taxon>
        <taxon>Kitasatosporales</taxon>
        <taxon>Streptomycetaceae</taxon>
        <taxon>Streptomyces</taxon>
    </lineage>
</organism>
<dbReference type="AlphaFoldDB" id="A0A4Z0HIK6"/>
<feature type="domain" description="Integral membrane bound transporter" evidence="10">
    <location>
        <begin position="382"/>
        <end position="504"/>
    </location>
</feature>
<evidence type="ECO:0000256" key="7">
    <source>
        <dbReference type="SAM" id="MobiDB-lite"/>
    </source>
</evidence>
<keyword evidence="4 8" id="KW-1133">Transmembrane helix</keyword>
<dbReference type="RefSeq" id="WP_135337313.1">
    <property type="nucleotide sequence ID" value="NZ_JBHLTX010000042.1"/>
</dbReference>
<keyword evidence="5 8" id="KW-0472">Membrane</keyword>